<dbReference type="GO" id="GO:0016020">
    <property type="term" value="C:membrane"/>
    <property type="evidence" value="ECO:0007669"/>
    <property type="project" value="InterPro"/>
</dbReference>
<dbReference type="AlphaFoldDB" id="A0A2W7N6Q6"/>
<evidence type="ECO:0000256" key="3">
    <source>
        <dbReference type="ARBA" id="ARBA00022729"/>
    </source>
</evidence>
<gene>
    <name evidence="7" type="ORF">LX81_02414</name>
</gene>
<protein>
    <submittedName>
        <fullName evidence="7">Putative small secreted protein</fullName>
    </submittedName>
</protein>
<dbReference type="InterPro" id="IPR012556">
    <property type="entry name" value="Entericidin"/>
</dbReference>
<reference evidence="7 8" key="1">
    <citation type="submission" date="2018-06" db="EMBL/GenBank/DDBJ databases">
        <title>Genomic Encyclopedia of Archaeal and Bacterial Type Strains, Phase II (KMG-II): from individual species to whole genera.</title>
        <authorList>
            <person name="Goeker M."/>
        </authorList>
    </citation>
    <scope>NUCLEOTIDE SEQUENCE [LARGE SCALE GENOMIC DNA]</scope>
    <source>
        <strain evidence="7 8">DSM 22009</strain>
    </source>
</reference>
<evidence type="ECO:0000256" key="1">
    <source>
        <dbReference type="ARBA" id="ARBA00010296"/>
    </source>
</evidence>
<dbReference type="OrthoDB" id="7363288at2"/>
<keyword evidence="5" id="KW-0564">Palmitate</keyword>
<proteinExistence type="inferred from homology"/>
<keyword evidence="4" id="KW-0472">Membrane</keyword>
<sequence>MTLTTRILAILGLFVLGACETVGGAGQDIQTAGQAIERESNEVQY</sequence>
<keyword evidence="6" id="KW-0449">Lipoprotein</keyword>
<dbReference type="RefSeq" id="WP_111537544.1">
    <property type="nucleotide sequence ID" value="NZ_QKZL01000009.1"/>
</dbReference>
<evidence type="ECO:0000313" key="8">
    <source>
        <dbReference type="Proteomes" id="UP000248916"/>
    </source>
</evidence>
<comment type="similarity">
    <text evidence="1">Belongs to the EcnA/EcnB lipoprotein family.</text>
</comment>
<evidence type="ECO:0000256" key="6">
    <source>
        <dbReference type="ARBA" id="ARBA00023288"/>
    </source>
</evidence>
<comment type="caution">
    <text evidence="7">The sequence shown here is derived from an EMBL/GenBank/DDBJ whole genome shotgun (WGS) entry which is preliminary data.</text>
</comment>
<dbReference type="GO" id="GO:0009636">
    <property type="term" value="P:response to toxic substance"/>
    <property type="evidence" value="ECO:0007669"/>
    <property type="project" value="InterPro"/>
</dbReference>
<keyword evidence="3" id="KW-0732">Signal</keyword>
<evidence type="ECO:0000313" key="7">
    <source>
        <dbReference type="EMBL" id="PZX15781.1"/>
    </source>
</evidence>
<dbReference type="EMBL" id="QKZL01000009">
    <property type="protein sequence ID" value="PZX15781.1"/>
    <property type="molecule type" value="Genomic_DNA"/>
</dbReference>
<dbReference type="Proteomes" id="UP000248916">
    <property type="component" value="Unassembled WGS sequence"/>
</dbReference>
<evidence type="ECO:0000256" key="4">
    <source>
        <dbReference type="ARBA" id="ARBA00023136"/>
    </source>
</evidence>
<keyword evidence="8" id="KW-1185">Reference proteome</keyword>
<evidence type="ECO:0000256" key="2">
    <source>
        <dbReference type="ARBA" id="ARBA00022475"/>
    </source>
</evidence>
<dbReference type="PROSITE" id="PS51257">
    <property type="entry name" value="PROKAR_LIPOPROTEIN"/>
    <property type="match status" value="1"/>
</dbReference>
<accession>A0A2W7N6Q6</accession>
<dbReference type="Pfam" id="PF08085">
    <property type="entry name" value="Entericidin"/>
    <property type="match status" value="1"/>
</dbReference>
<keyword evidence="2" id="KW-1003">Cell membrane</keyword>
<organism evidence="7 8">
    <name type="scientific">Palleronia aestuarii</name>
    <dbReference type="NCBI Taxonomy" id="568105"/>
    <lineage>
        <taxon>Bacteria</taxon>
        <taxon>Pseudomonadati</taxon>
        <taxon>Pseudomonadota</taxon>
        <taxon>Alphaproteobacteria</taxon>
        <taxon>Rhodobacterales</taxon>
        <taxon>Roseobacteraceae</taxon>
        <taxon>Palleronia</taxon>
    </lineage>
</organism>
<name>A0A2W7N6Q6_9RHOB</name>
<evidence type="ECO:0000256" key="5">
    <source>
        <dbReference type="ARBA" id="ARBA00023139"/>
    </source>
</evidence>